<keyword evidence="4" id="KW-1185">Reference proteome</keyword>
<feature type="domain" description="Rhodanese" evidence="2">
    <location>
        <begin position="370"/>
        <end position="458"/>
    </location>
</feature>
<dbReference type="InterPro" id="IPR044528">
    <property type="entry name" value="POD-like_MBL-fold"/>
</dbReference>
<dbReference type="SUPFAM" id="SSF52821">
    <property type="entry name" value="Rhodanese/Cell cycle control phosphatase"/>
    <property type="match status" value="2"/>
</dbReference>
<dbReference type="Proteomes" id="UP000467305">
    <property type="component" value="Unassembled WGS sequence"/>
</dbReference>
<accession>A0A7J5AIE7</accession>
<keyword evidence="1" id="KW-0479">Metal-binding</keyword>
<feature type="domain" description="Rhodanese" evidence="2">
    <location>
        <begin position="268"/>
        <end position="359"/>
    </location>
</feature>
<evidence type="ECO:0000313" key="4">
    <source>
        <dbReference type="Proteomes" id="UP000467305"/>
    </source>
</evidence>
<evidence type="ECO:0000256" key="1">
    <source>
        <dbReference type="ARBA" id="ARBA00022723"/>
    </source>
</evidence>
<dbReference type="InterPro" id="IPR051682">
    <property type="entry name" value="Mito_Persulfide_Diox"/>
</dbReference>
<dbReference type="InterPro" id="IPR036873">
    <property type="entry name" value="Rhodanese-like_dom_sf"/>
</dbReference>
<dbReference type="SMART" id="SM00849">
    <property type="entry name" value="Lactamase_B"/>
    <property type="match status" value="1"/>
</dbReference>
<dbReference type="GO" id="GO:0070813">
    <property type="term" value="P:hydrogen sulfide metabolic process"/>
    <property type="evidence" value="ECO:0007669"/>
    <property type="project" value="TreeGrafter"/>
</dbReference>
<keyword evidence="3" id="KW-0378">Hydrolase</keyword>
<dbReference type="PROSITE" id="PS50206">
    <property type="entry name" value="RHODANESE_3"/>
    <property type="match status" value="2"/>
</dbReference>
<dbReference type="SUPFAM" id="SSF56281">
    <property type="entry name" value="Metallo-hydrolase/oxidoreductase"/>
    <property type="match status" value="1"/>
</dbReference>
<proteinExistence type="predicted"/>
<protein>
    <submittedName>
        <fullName evidence="3">MBL fold metallo-hydrolase</fullName>
    </submittedName>
</protein>
<organism evidence="3 4">
    <name type="scientific">Tenacibaculum aiptasiae</name>
    <dbReference type="NCBI Taxonomy" id="426481"/>
    <lineage>
        <taxon>Bacteria</taxon>
        <taxon>Pseudomonadati</taxon>
        <taxon>Bacteroidota</taxon>
        <taxon>Flavobacteriia</taxon>
        <taxon>Flavobacteriales</taxon>
        <taxon>Flavobacteriaceae</taxon>
        <taxon>Tenacibaculum</taxon>
    </lineage>
</organism>
<sequence length="469" mass="52436">MKIEQLYTKCLAEATYYISSNGEAAIIDPLREITPYLEMLKADKAVLKYIFLTHFHADFVSGHVDLAKATNATIVYGPTAIADFEFYQGKDNEIFKIGNTTIRLLHTPGHTLESSSYLLYDESDKEHCLFSGDTLFIGDVGRPDLAVTSNVSKEDLAGKLFSSLHDKIMTLPEDIIIYPNHGKGSACGKNMSSETYDTLANQKLVNYALDPNLSKDEFIKQVLDGLSTPPQYFPKNASMNKQINKPIDLIIKDSLQAISLDDFIDYTTHKNALILDVRTTSDFIKHHIPNSIFIGLEGSFAPWVGELIKDINQPIIIVAPKGKEEETVIRLARIGYDNVLGYLEEGISSWLKSKYDTESIDCIDADSLQLLENNSFVDVRRLGEINDNSVKKAIHLPLSNIQSQFNKLDKNQPYFIYCAGGYRSVIAISILKQHGFSKLTNINGGFSEILKSTIPLEKCRKNCPTCLCH</sequence>
<dbReference type="CDD" id="cd07724">
    <property type="entry name" value="POD-like_MBL-fold"/>
    <property type="match status" value="1"/>
</dbReference>
<dbReference type="Gene3D" id="3.60.15.10">
    <property type="entry name" value="Ribonuclease Z/Hydroxyacylglutathione hydrolase-like"/>
    <property type="match status" value="1"/>
</dbReference>
<evidence type="ECO:0000259" key="2">
    <source>
        <dbReference type="PROSITE" id="PS50206"/>
    </source>
</evidence>
<dbReference type="GO" id="GO:0016787">
    <property type="term" value="F:hydrolase activity"/>
    <property type="evidence" value="ECO:0007669"/>
    <property type="project" value="UniProtKB-KW"/>
</dbReference>
<dbReference type="InterPro" id="IPR001763">
    <property type="entry name" value="Rhodanese-like_dom"/>
</dbReference>
<reference evidence="3 4" key="1">
    <citation type="submission" date="2019-09" db="EMBL/GenBank/DDBJ databases">
        <authorList>
            <person name="Cao W.R."/>
        </authorList>
    </citation>
    <scope>NUCLEOTIDE SEQUENCE [LARGE SCALE GENOMIC DNA]</scope>
    <source>
        <strain evidence="4">a4</strain>
    </source>
</reference>
<dbReference type="EMBL" id="WAAU01000014">
    <property type="protein sequence ID" value="KAB1157290.1"/>
    <property type="molecule type" value="Genomic_DNA"/>
</dbReference>
<gene>
    <name evidence="3" type="ORF">F7018_10180</name>
</gene>
<dbReference type="Pfam" id="PF00581">
    <property type="entry name" value="Rhodanese"/>
    <property type="match status" value="2"/>
</dbReference>
<dbReference type="RefSeq" id="WP_150899959.1">
    <property type="nucleotide sequence ID" value="NZ_WAAU01000014.1"/>
</dbReference>
<dbReference type="PANTHER" id="PTHR43084:SF1">
    <property type="entry name" value="PERSULFIDE DIOXYGENASE ETHE1, MITOCHONDRIAL"/>
    <property type="match status" value="1"/>
</dbReference>
<name>A0A7J5AIE7_9FLAO</name>
<dbReference type="OrthoDB" id="9784009at2"/>
<dbReference type="InterPro" id="IPR001279">
    <property type="entry name" value="Metallo-B-lactamas"/>
</dbReference>
<comment type="caution">
    <text evidence="3">The sequence shown here is derived from an EMBL/GenBank/DDBJ whole genome shotgun (WGS) entry which is preliminary data.</text>
</comment>
<dbReference type="GO" id="GO:0046872">
    <property type="term" value="F:metal ion binding"/>
    <property type="evidence" value="ECO:0007669"/>
    <property type="project" value="UniProtKB-KW"/>
</dbReference>
<dbReference type="AlphaFoldDB" id="A0A7J5AIE7"/>
<dbReference type="SMART" id="SM00450">
    <property type="entry name" value="RHOD"/>
    <property type="match status" value="2"/>
</dbReference>
<evidence type="ECO:0000313" key="3">
    <source>
        <dbReference type="EMBL" id="KAB1157290.1"/>
    </source>
</evidence>
<dbReference type="InterPro" id="IPR036866">
    <property type="entry name" value="RibonucZ/Hydroxyglut_hydro"/>
</dbReference>
<dbReference type="Gene3D" id="3.40.250.10">
    <property type="entry name" value="Rhodanese-like domain"/>
    <property type="match status" value="2"/>
</dbReference>
<dbReference type="CDD" id="cd00158">
    <property type="entry name" value="RHOD"/>
    <property type="match status" value="2"/>
</dbReference>
<dbReference type="Pfam" id="PF00753">
    <property type="entry name" value="Lactamase_B"/>
    <property type="match status" value="1"/>
</dbReference>
<dbReference type="PANTHER" id="PTHR43084">
    <property type="entry name" value="PERSULFIDE DIOXYGENASE ETHE1"/>
    <property type="match status" value="1"/>
</dbReference>
<dbReference type="GO" id="GO:0050313">
    <property type="term" value="F:sulfur dioxygenase activity"/>
    <property type="evidence" value="ECO:0007669"/>
    <property type="project" value="InterPro"/>
</dbReference>
<dbReference type="GO" id="GO:0006749">
    <property type="term" value="P:glutathione metabolic process"/>
    <property type="evidence" value="ECO:0007669"/>
    <property type="project" value="InterPro"/>
</dbReference>
<dbReference type="FunFam" id="3.60.15.10:FF:000030">
    <property type="entry name" value="Metallo-beta-lactamase family protein"/>
    <property type="match status" value="1"/>
</dbReference>